<name>A0ABN7RWQ7_OIKDI</name>
<protein>
    <submittedName>
        <fullName evidence="1">Oidioi.mRNA.OKI2018_I69.PAR.g11652.t1.cds</fullName>
    </submittedName>
</protein>
<proteinExistence type="predicted"/>
<evidence type="ECO:0000313" key="2">
    <source>
        <dbReference type="Proteomes" id="UP001158576"/>
    </source>
</evidence>
<dbReference type="EMBL" id="OU015568">
    <property type="protein sequence ID" value="CAG5087866.1"/>
    <property type="molecule type" value="Genomic_DNA"/>
</dbReference>
<keyword evidence="2" id="KW-1185">Reference proteome</keyword>
<sequence length="350" mass="40992">MHTVINVVEKLRKETGQDWVFVGTQLQFVNLNRLPDGTVPLQELLDTEHMEANLPFLTWESFLEYIGNERGLHKDDRPTIVFDQIIELQKDSKTGEILLSEENEDEFITHSASIANCYMEPKRSKSGRVKKDFWDIPGLTAKNYTCVDVIGSIGTVVKILGGLDDRIVVLSSQNCEDCINDIYSDEGEEEYLSYDDFWNTWKYINFAQRHREIAEQELENRMGNDANYVGLIWYSHWSEHNQNLLQDRHDLKQWKEKLDGNYWSTSICDKEPLVFKSHDVQIRDIQMMQKATDFFGLYNDRFTEIVFIKRALAGVPEERNFKYSCLSFKCESGFYQDGEFPRPKMIKDEL</sequence>
<dbReference type="Gene3D" id="3.40.50.11340">
    <property type="match status" value="1"/>
</dbReference>
<reference evidence="1 2" key="1">
    <citation type="submission" date="2021-04" db="EMBL/GenBank/DDBJ databases">
        <authorList>
            <person name="Bliznina A."/>
        </authorList>
    </citation>
    <scope>NUCLEOTIDE SEQUENCE [LARGE SCALE GENOMIC DNA]</scope>
</reference>
<accession>A0ABN7RWQ7</accession>
<gene>
    <name evidence="1" type="ORF">OKIOD_LOCUS3210</name>
</gene>
<dbReference type="Proteomes" id="UP001158576">
    <property type="component" value="Chromosome PAR"/>
</dbReference>
<evidence type="ECO:0000313" key="1">
    <source>
        <dbReference type="EMBL" id="CAG5087866.1"/>
    </source>
</evidence>
<organism evidence="1 2">
    <name type="scientific">Oikopleura dioica</name>
    <name type="common">Tunicate</name>
    <dbReference type="NCBI Taxonomy" id="34765"/>
    <lineage>
        <taxon>Eukaryota</taxon>
        <taxon>Metazoa</taxon>
        <taxon>Chordata</taxon>
        <taxon>Tunicata</taxon>
        <taxon>Appendicularia</taxon>
        <taxon>Copelata</taxon>
        <taxon>Oikopleuridae</taxon>
        <taxon>Oikopleura</taxon>
    </lineage>
</organism>